<sequence length="123" mass="13603">MERPKVNVAIIFLTFCLVSCGGSSSGDSSDLKPETQKFTTTLKWVAPTNRIGGEPLSSNEIAGYKIYVGSSKDDLKLKATISDPYTLDFKVIDLTKGIYYFAITTYDDQGLESTLSNVIRREF</sequence>
<accession>K6X0G3</accession>
<comment type="caution">
    <text evidence="1">The sequence shown here is derived from an EMBL/GenBank/DDBJ whole genome shotgun (WGS) entry which is preliminary data.</text>
</comment>
<reference evidence="1 2" key="1">
    <citation type="journal article" date="2017" name="Antonie Van Leeuwenhoek">
        <title>Rhizobium rhizosphaerae sp. nov., a novel species isolated from rice rhizosphere.</title>
        <authorList>
            <person name="Zhao J.J."/>
            <person name="Zhang J."/>
            <person name="Zhang R.J."/>
            <person name="Zhang C.W."/>
            <person name="Yin H.Q."/>
            <person name="Zhang X.X."/>
        </authorList>
    </citation>
    <scope>NUCLEOTIDE SEQUENCE [LARGE SCALE GENOMIC DNA]</scope>
    <source>
        <strain evidence="1 2">E3</strain>
    </source>
</reference>
<evidence type="ECO:0008006" key="3">
    <source>
        <dbReference type="Google" id="ProtNLM"/>
    </source>
</evidence>
<protein>
    <recommendedName>
        <fullName evidence="3">Fibronectin type-III domain-containing protein</fullName>
    </recommendedName>
</protein>
<dbReference type="InterPro" id="IPR013783">
    <property type="entry name" value="Ig-like_fold"/>
</dbReference>
<keyword evidence="2" id="KW-1185">Reference proteome</keyword>
<dbReference type="OrthoDB" id="6371755at2"/>
<dbReference type="RefSeq" id="WP_008843985.1">
    <property type="nucleotide sequence ID" value="NZ_BAEN01000035.1"/>
</dbReference>
<dbReference type="EMBL" id="BAEN01000035">
    <property type="protein sequence ID" value="GAC14169.1"/>
    <property type="molecule type" value="Genomic_DNA"/>
</dbReference>
<evidence type="ECO:0000313" key="2">
    <source>
        <dbReference type="Proteomes" id="UP000006334"/>
    </source>
</evidence>
<evidence type="ECO:0000313" key="1">
    <source>
        <dbReference type="EMBL" id="GAC14169.1"/>
    </source>
</evidence>
<gene>
    <name evidence="1" type="ORF">GLIP_1535</name>
</gene>
<name>K6X0G3_9ALTE</name>
<organism evidence="1 2">
    <name type="scientific">Aliiglaciecola lipolytica E3</name>
    <dbReference type="NCBI Taxonomy" id="1127673"/>
    <lineage>
        <taxon>Bacteria</taxon>
        <taxon>Pseudomonadati</taxon>
        <taxon>Pseudomonadota</taxon>
        <taxon>Gammaproteobacteria</taxon>
        <taxon>Alteromonadales</taxon>
        <taxon>Alteromonadaceae</taxon>
        <taxon>Aliiglaciecola</taxon>
    </lineage>
</organism>
<dbReference type="AlphaFoldDB" id="K6X0G3"/>
<proteinExistence type="predicted"/>
<dbReference type="Proteomes" id="UP000006334">
    <property type="component" value="Unassembled WGS sequence"/>
</dbReference>
<dbReference type="STRING" id="1127673.GLIP_1535"/>
<dbReference type="Gene3D" id="2.60.40.10">
    <property type="entry name" value="Immunoglobulins"/>
    <property type="match status" value="1"/>
</dbReference>